<dbReference type="Proteomes" id="UP000256661">
    <property type="component" value="Unassembled WGS sequence"/>
</dbReference>
<evidence type="ECO:0000256" key="1">
    <source>
        <dbReference type="ARBA" id="ARBA00022857"/>
    </source>
</evidence>
<evidence type="ECO:0000259" key="3">
    <source>
        <dbReference type="Pfam" id="PF01113"/>
    </source>
</evidence>
<dbReference type="Gene3D" id="3.40.50.720">
    <property type="entry name" value="NAD(P)-binding Rossmann-like Domain"/>
    <property type="match status" value="1"/>
</dbReference>
<evidence type="ECO:0000313" key="5">
    <source>
        <dbReference type="EMBL" id="REE98853.1"/>
    </source>
</evidence>
<gene>
    <name evidence="5" type="ORF">DFJ69_4351</name>
</gene>
<dbReference type="OrthoDB" id="4759936at2"/>
<dbReference type="AlphaFoldDB" id="A0A3D9SXS5"/>
<dbReference type="CDD" id="cd24146">
    <property type="entry name" value="nat-AmDH_N_like"/>
    <property type="match status" value="1"/>
</dbReference>
<evidence type="ECO:0000313" key="6">
    <source>
        <dbReference type="Proteomes" id="UP000256661"/>
    </source>
</evidence>
<keyword evidence="1" id="KW-0521">NADP</keyword>
<evidence type="ECO:0000256" key="2">
    <source>
        <dbReference type="ARBA" id="ARBA00023002"/>
    </source>
</evidence>
<dbReference type="InterPro" id="IPR036291">
    <property type="entry name" value="NAD(P)-bd_dom_sf"/>
</dbReference>
<dbReference type="InterPro" id="IPR045760">
    <property type="entry name" value="DAP_DH_C"/>
</dbReference>
<evidence type="ECO:0000259" key="4">
    <source>
        <dbReference type="Pfam" id="PF19328"/>
    </source>
</evidence>
<name>A0A3D9SXS5_9ACTN</name>
<feature type="domain" description="2,4-diaminopentanoate dehydrogenase C-terminal" evidence="4">
    <location>
        <begin position="148"/>
        <end position="347"/>
    </location>
</feature>
<protein>
    <submittedName>
        <fullName evidence="5">Uncharacterized protein</fullName>
    </submittedName>
</protein>
<reference evidence="5 6" key="1">
    <citation type="submission" date="2018-08" db="EMBL/GenBank/DDBJ databases">
        <title>Sequencing the genomes of 1000 actinobacteria strains.</title>
        <authorList>
            <person name="Klenk H.-P."/>
        </authorList>
    </citation>
    <scope>NUCLEOTIDE SEQUENCE [LARGE SCALE GENOMIC DNA]</scope>
    <source>
        <strain evidence="5 6">DSM 43927</strain>
    </source>
</reference>
<dbReference type="GO" id="GO:0009089">
    <property type="term" value="P:lysine biosynthetic process via diaminopimelate"/>
    <property type="evidence" value="ECO:0007669"/>
    <property type="project" value="InterPro"/>
</dbReference>
<dbReference type="Pfam" id="PF19328">
    <property type="entry name" value="DAP_DH_C"/>
    <property type="match status" value="1"/>
</dbReference>
<dbReference type="GO" id="GO:0008839">
    <property type="term" value="F:4-hydroxy-tetrahydrodipicolinate reductase"/>
    <property type="evidence" value="ECO:0007669"/>
    <property type="project" value="InterPro"/>
</dbReference>
<dbReference type="Pfam" id="PF01113">
    <property type="entry name" value="DapB_N"/>
    <property type="match status" value="1"/>
</dbReference>
<feature type="domain" description="Dihydrodipicolinate reductase N-terminal" evidence="3">
    <location>
        <begin position="15"/>
        <end position="79"/>
    </location>
</feature>
<proteinExistence type="predicted"/>
<comment type="caution">
    <text evidence="5">The sequence shown here is derived from an EMBL/GenBank/DDBJ whole genome shotgun (WGS) entry which is preliminary data.</text>
</comment>
<dbReference type="SUPFAM" id="SSF51735">
    <property type="entry name" value="NAD(P)-binding Rossmann-fold domains"/>
    <property type="match status" value="1"/>
</dbReference>
<keyword evidence="6" id="KW-1185">Reference proteome</keyword>
<dbReference type="EMBL" id="QTTT01000001">
    <property type="protein sequence ID" value="REE98853.1"/>
    <property type="molecule type" value="Genomic_DNA"/>
</dbReference>
<organism evidence="5 6">
    <name type="scientific">Thermomonospora umbrina</name>
    <dbReference type="NCBI Taxonomy" id="111806"/>
    <lineage>
        <taxon>Bacteria</taxon>
        <taxon>Bacillati</taxon>
        <taxon>Actinomycetota</taxon>
        <taxon>Actinomycetes</taxon>
        <taxon>Streptosporangiales</taxon>
        <taxon>Thermomonosporaceae</taxon>
        <taxon>Thermomonospora</taxon>
    </lineage>
</organism>
<accession>A0A3D9SXS5</accession>
<sequence length="357" mass="37597">MRGGPPRPYRVVQWATGALGRSAIRAVLERPDMELAGARVYDPAKIGKDAAVLAGRDPVGVPATGDLSGVLELDADCVIFAPQSGIFGIDRDAGLETVCELLASGLNVVSVVGLVYPPAHGPDLVGELERACKAGGTTVHGCGVNPGFMADLMPVMLSRLSRRISHVYARECSDFSGHPSWRMVHRMVGFGKSEEGYLAGLRVARPTMKAGFAESLHLVAAALGVTLDEIECDVAYRLAGEDLDIAAGRIPRGTVAASRWTFNGMVDGQPFVMAEAIYKADASRIGDWGDPGYSVRVCGRPSITLTTDEDWVTNGIAAAAAHAVNSVPAVCGAEPGIRTYLDLPLVAGRAAPPRRPR</sequence>
<keyword evidence="2" id="KW-0560">Oxidoreductase</keyword>
<dbReference type="InterPro" id="IPR000846">
    <property type="entry name" value="DapB_N"/>
</dbReference>
<dbReference type="RefSeq" id="WP_116024251.1">
    <property type="nucleotide sequence ID" value="NZ_QTTT01000001.1"/>
</dbReference>